<evidence type="ECO:0000313" key="10">
    <source>
        <dbReference type="Proteomes" id="UP000323386"/>
    </source>
</evidence>
<dbReference type="GO" id="GO:0005739">
    <property type="term" value="C:mitochondrion"/>
    <property type="evidence" value="ECO:0007669"/>
    <property type="project" value="UniProtKB-SubCell"/>
</dbReference>
<dbReference type="InterPro" id="IPR002347">
    <property type="entry name" value="SDR_fam"/>
</dbReference>
<dbReference type="AlphaFoldDB" id="A0A5C3EYA5"/>
<name>A0A5C3EYA5_9BASI</name>
<dbReference type="EMBL" id="OOIP01000003">
    <property type="protein sequence ID" value="SPO36031.1"/>
    <property type="molecule type" value="Genomic_DNA"/>
</dbReference>
<gene>
    <name evidence="9" type="ORF">PSFLO_01502</name>
</gene>
<proteinExistence type="inferred from homology"/>
<evidence type="ECO:0000313" key="9">
    <source>
        <dbReference type="EMBL" id="SPO36031.1"/>
    </source>
</evidence>
<comment type="subcellular location">
    <subcellularLocation>
        <location evidence="1">Mitochondrion</location>
    </subcellularLocation>
    <subcellularLocation>
        <location evidence="2">Peroxisome</location>
    </subcellularLocation>
</comment>
<sequence>MSLKGGPTSLPPLLFLDKGRTAFITGASRGIGLEIGKALARRGANVAVAAKTADPHPKLPGTIHTAVSEIDEIGERHNTGARGLALQLDIRDADAVEAAIEKTVERFGALDIVVNNASAINMKPTVEASVKSYDLMNGINARGTYLVSRFALPHLLRSSSQSRNPHILTLSPPLTYNTLSPSPADTIFPGQLAQTGTAYAIAKFGMSLATLALAAETQGKVGVNALWPYTLIGTSAMKIVSNNQEEEKRWRSPEIVSEAAVRVLEERGDKFTAQFLIDEVYLRTAHKFTHNDLAAFSLGGSDTPFEDLAEDLYISQQVRDEVARVRRSA</sequence>
<organism evidence="9 10">
    <name type="scientific">Pseudozyma flocculosa</name>
    <dbReference type="NCBI Taxonomy" id="84751"/>
    <lineage>
        <taxon>Eukaryota</taxon>
        <taxon>Fungi</taxon>
        <taxon>Dikarya</taxon>
        <taxon>Basidiomycota</taxon>
        <taxon>Ustilaginomycotina</taxon>
        <taxon>Ustilaginomycetes</taxon>
        <taxon>Ustilaginales</taxon>
        <taxon>Ustilaginaceae</taxon>
        <taxon>Pseudozyma</taxon>
    </lineage>
</organism>
<keyword evidence="4" id="KW-0521">NADP</keyword>
<dbReference type="NCBIfam" id="NF006133">
    <property type="entry name" value="PRK08278.1"/>
    <property type="match status" value="1"/>
</dbReference>
<dbReference type="InterPro" id="IPR051935">
    <property type="entry name" value="HSDL2"/>
</dbReference>
<dbReference type="Pfam" id="PF00106">
    <property type="entry name" value="adh_short"/>
    <property type="match status" value="1"/>
</dbReference>
<dbReference type="Proteomes" id="UP000323386">
    <property type="component" value="Unassembled WGS sequence"/>
</dbReference>
<dbReference type="Gene3D" id="3.40.50.720">
    <property type="entry name" value="NAD(P)-binding Rossmann-like Domain"/>
    <property type="match status" value="1"/>
</dbReference>
<keyword evidence="5" id="KW-0560">Oxidoreductase</keyword>
<keyword evidence="7" id="KW-0576">Peroxisome</keyword>
<evidence type="ECO:0000256" key="8">
    <source>
        <dbReference type="ARBA" id="ARBA00040243"/>
    </source>
</evidence>
<dbReference type="FunFam" id="3.40.50.720:FF:000301">
    <property type="entry name" value="Hydroxysteroid dehydrogenase like 2"/>
    <property type="match status" value="1"/>
</dbReference>
<dbReference type="PANTHER" id="PTHR42808:SF3">
    <property type="entry name" value="HYDROXYSTEROID DEHYDROGENASE-LIKE PROTEIN 2"/>
    <property type="match status" value="1"/>
</dbReference>
<evidence type="ECO:0000256" key="6">
    <source>
        <dbReference type="ARBA" id="ARBA00023128"/>
    </source>
</evidence>
<dbReference type="PANTHER" id="PTHR42808">
    <property type="entry name" value="HYDROXYSTEROID DEHYDROGENASE-LIKE PROTEIN 2"/>
    <property type="match status" value="1"/>
</dbReference>
<dbReference type="SUPFAM" id="SSF51735">
    <property type="entry name" value="NAD(P)-binding Rossmann-fold domains"/>
    <property type="match status" value="1"/>
</dbReference>
<evidence type="ECO:0000256" key="7">
    <source>
        <dbReference type="ARBA" id="ARBA00023140"/>
    </source>
</evidence>
<comment type="similarity">
    <text evidence="3">Belongs to the short-chain dehydrogenases/reductases (SDR) family.</text>
</comment>
<dbReference type="InterPro" id="IPR036291">
    <property type="entry name" value="NAD(P)-bd_dom_sf"/>
</dbReference>
<evidence type="ECO:0000256" key="4">
    <source>
        <dbReference type="ARBA" id="ARBA00022857"/>
    </source>
</evidence>
<protein>
    <recommendedName>
        <fullName evidence="8">Hydroxysteroid dehydrogenase-like protein 2</fullName>
    </recommendedName>
</protein>
<accession>A0A5C3EYA5</accession>
<keyword evidence="6" id="KW-0496">Mitochondrion</keyword>
<evidence type="ECO:0000256" key="1">
    <source>
        <dbReference type="ARBA" id="ARBA00004173"/>
    </source>
</evidence>
<dbReference type="GO" id="GO:0016491">
    <property type="term" value="F:oxidoreductase activity"/>
    <property type="evidence" value="ECO:0007669"/>
    <property type="project" value="UniProtKB-KW"/>
</dbReference>
<evidence type="ECO:0000256" key="2">
    <source>
        <dbReference type="ARBA" id="ARBA00004275"/>
    </source>
</evidence>
<evidence type="ECO:0000256" key="5">
    <source>
        <dbReference type="ARBA" id="ARBA00023002"/>
    </source>
</evidence>
<evidence type="ECO:0000256" key="3">
    <source>
        <dbReference type="ARBA" id="ARBA00006484"/>
    </source>
</evidence>
<dbReference type="OrthoDB" id="5327538at2759"/>
<reference evidence="9 10" key="1">
    <citation type="submission" date="2018-03" db="EMBL/GenBank/DDBJ databases">
        <authorList>
            <person name="Guldener U."/>
        </authorList>
    </citation>
    <scope>NUCLEOTIDE SEQUENCE [LARGE SCALE GENOMIC DNA]</scope>
    <source>
        <strain evidence="9 10">DAOM196992</strain>
    </source>
</reference>
<dbReference type="PRINTS" id="PR00081">
    <property type="entry name" value="GDHRDH"/>
</dbReference>
<keyword evidence="10" id="KW-1185">Reference proteome</keyword>
<dbReference type="GO" id="GO:0005777">
    <property type="term" value="C:peroxisome"/>
    <property type="evidence" value="ECO:0007669"/>
    <property type="project" value="UniProtKB-SubCell"/>
</dbReference>